<keyword evidence="3" id="KW-0227">DNA damage</keyword>
<dbReference type="PANTHER" id="PTHR43003">
    <property type="entry name" value="DNA-3-METHYLADENINE GLYCOSYLASE"/>
    <property type="match status" value="1"/>
</dbReference>
<dbReference type="InterPro" id="IPR010316">
    <property type="entry name" value="AlkA_N"/>
</dbReference>
<evidence type="ECO:0000256" key="2">
    <source>
        <dbReference type="ARBA" id="ARBA00012000"/>
    </source>
</evidence>
<dbReference type="InterPro" id="IPR051912">
    <property type="entry name" value="Alkylbase_DNA_Glycosylase/TA"/>
</dbReference>
<feature type="domain" description="HhH-GPD" evidence="5">
    <location>
        <begin position="116"/>
        <end position="276"/>
    </location>
</feature>
<dbReference type="SUPFAM" id="SSF48150">
    <property type="entry name" value="DNA-glycosylase"/>
    <property type="match status" value="1"/>
</dbReference>
<protein>
    <recommendedName>
        <fullName evidence="2">DNA-3-methyladenine glycosylase II</fullName>
        <ecNumber evidence="2">3.2.2.21</ecNumber>
    </recommendedName>
</protein>
<dbReference type="EMBL" id="CP073347">
    <property type="protein sequence ID" value="UTW14316.1"/>
    <property type="molecule type" value="Genomic_DNA"/>
</dbReference>
<evidence type="ECO:0000313" key="8">
    <source>
        <dbReference type="Proteomes" id="UP001058461"/>
    </source>
</evidence>
<dbReference type="InterPro" id="IPR023170">
    <property type="entry name" value="HhH_base_excis_C"/>
</dbReference>
<accession>A0ABY5HTL5</accession>
<feature type="domain" description="DNA-3-methyladenine glycosylase AlkA N-terminal" evidence="6">
    <location>
        <begin position="1"/>
        <end position="106"/>
    </location>
</feature>
<dbReference type="SMART" id="SM01009">
    <property type="entry name" value="AlkA_N"/>
    <property type="match status" value="1"/>
</dbReference>
<dbReference type="CDD" id="cd00056">
    <property type="entry name" value="ENDO3c"/>
    <property type="match status" value="1"/>
</dbReference>
<evidence type="ECO:0000256" key="3">
    <source>
        <dbReference type="ARBA" id="ARBA00022763"/>
    </source>
</evidence>
<dbReference type="SMART" id="SM00478">
    <property type="entry name" value="ENDO3c"/>
    <property type="match status" value="1"/>
</dbReference>
<dbReference type="Proteomes" id="UP001058461">
    <property type="component" value="Chromosome"/>
</dbReference>
<evidence type="ECO:0000259" key="5">
    <source>
        <dbReference type="SMART" id="SM00478"/>
    </source>
</evidence>
<evidence type="ECO:0000256" key="1">
    <source>
        <dbReference type="ARBA" id="ARBA00000086"/>
    </source>
</evidence>
<keyword evidence="4" id="KW-0234">DNA repair</keyword>
<comment type="catalytic activity">
    <reaction evidence="1">
        <text>Hydrolysis of alkylated DNA, releasing 3-methyladenine, 3-methylguanine, 7-methylguanine and 7-methyladenine.</text>
        <dbReference type="EC" id="3.2.2.21"/>
    </reaction>
</comment>
<keyword evidence="8" id="KW-1185">Reference proteome</keyword>
<name>A0ABY5HTL5_9GAMM</name>
<dbReference type="Gene3D" id="1.10.340.30">
    <property type="entry name" value="Hypothetical protein, domain 2"/>
    <property type="match status" value="1"/>
</dbReference>
<evidence type="ECO:0000313" key="7">
    <source>
        <dbReference type="EMBL" id="UTW14316.1"/>
    </source>
</evidence>
<reference evidence="7" key="1">
    <citation type="submission" date="2021-04" db="EMBL/GenBank/DDBJ databases">
        <title>Oceanospirillales bacteria with DddD are important DMSP degraders in coastal seawater.</title>
        <authorList>
            <person name="Liu J."/>
        </authorList>
    </citation>
    <scope>NUCLEOTIDE SEQUENCE</scope>
    <source>
        <strain evidence="7">D13-1</strain>
    </source>
</reference>
<gene>
    <name evidence="7" type="ORF">KDW95_04710</name>
</gene>
<sequence length="280" mass="30510">MAFHRRDSEEVAERVTPSSLAKGLLWGDSAACLFILFSDAHAQVRLEIDRVCTGHQRLATQLEHRVRLMLGLCQPIEAFERQHGSHAQLGALVRSFAGLRIPVAASPFEALSWAIIGQQISVGAAISIRRRLIRVAGIRHSSGLWCFPQPQQIEALSHDDLRAAGLSAGKVRTFDALCAAIASGELSLDVQGGQAEALGAQLLQIKGIGPWTVNYVLMRGFGWLDGSLHGDVAVRRGLQRLLGLADRPSETQTRTWLSGFSPWRALVAAHLWALDARPEP</sequence>
<organism evidence="7 8">
    <name type="scientific">Marinobacterium rhizophilum</name>
    <dbReference type="NCBI Taxonomy" id="420402"/>
    <lineage>
        <taxon>Bacteria</taxon>
        <taxon>Pseudomonadati</taxon>
        <taxon>Pseudomonadota</taxon>
        <taxon>Gammaproteobacteria</taxon>
        <taxon>Oceanospirillales</taxon>
        <taxon>Oceanospirillaceae</taxon>
        <taxon>Marinobacterium</taxon>
    </lineage>
</organism>
<dbReference type="InterPro" id="IPR003265">
    <property type="entry name" value="HhH-GPD_domain"/>
</dbReference>
<dbReference type="EC" id="3.2.2.21" evidence="2"/>
<dbReference type="InterPro" id="IPR011257">
    <property type="entry name" value="DNA_glycosylase"/>
</dbReference>
<dbReference type="Pfam" id="PF00730">
    <property type="entry name" value="HhH-GPD"/>
    <property type="match status" value="1"/>
</dbReference>
<proteinExistence type="predicted"/>
<dbReference type="Gene3D" id="1.10.1670.10">
    <property type="entry name" value="Helix-hairpin-Helix base-excision DNA repair enzymes (C-terminal)"/>
    <property type="match status" value="1"/>
</dbReference>
<evidence type="ECO:0000256" key="4">
    <source>
        <dbReference type="ARBA" id="ARBA00023204"/>
    </source>
</evidence>
<evidence type="ECO:0000259" key="6">
    <source>
        <dbReference type="SMART" id="SM01009"/>
    </source>
</evidence>
<dbReference type="PANTHER" id="PTHR43003:SF13">
    <property type="entry name" value="DNA-3-METHYLADENINE GLYCOSYLASE 2"/>
    <property type="match status" value="1"/>
</dbReference>